<dbReference type="GO" id="GO:0006508">
    <property type="term" value="P:proteolysis"/>
    <property type="evidence" value="ECO:0007669"/>
    <property type="project" value="InterPro"/>
</dbReference>
<dbReference type="eggNOG" id="ENOG502S18W">
    <property type="taxonomic scope" value="Eukaryota"/>
</dbReference>
<sequence>MYAWSPFFLLLGYLATTCPGAFTTSIGIPSEDPCAAIANRTWVSPQDARACFSTFPVVAEIKDNIVEVLNKTLAFHTSVNYQRQAPPPFEDIHEDVHADLARISSQSYASDFELHLDLVRSLKRLVDGHCFYMNLCYDSLYTTYLPIPLVLLTDALGAQRVHIAPEAFKVSSVEFGDELHFWQGSLPEELSGRLELLAGAEVLAIDGEAPFAAVDASARQTGRMQAFGTRQNMFFASYGRTEAGWVYYFGDFAAQTLPLKDSVHLSLQIQNGSDIAFAEITLPYRSRLSVASEPWTNASTFWANNCLATSSTNGVDLYARPNVVVEASERPQQPFFDPAESQALTRRRRHHKNELVDAALARNIELPPELTPAAPVEGSRGVAQFFMLNASVVERPTGVLMLGSFSASSYAGLQSSLLDGLRTLKAKGAEQLVVDVTNNGGGYICIAHWLHRIIAGPKDTTIPQAGLQTETRASPLAQLIVSRIAGGADPQDILLYNPLNWEYANNTPFPGEEDWLQPPVQTVINGVKDMFSQRLGDECQPFELDPPQEPLFDPKKVVIISNGRCASSCSLFSISMAKREGATTVVVGGKEDIAQQYCGVVGGQSVQFKTIDTEIKSVGLKNHTLAPPDFITNSLHGITWRLGFGIENPLEPEEWQGHPADVNFPLTADIVNNPVAIWEQVAKTLL</sequence>
<proteinExistence type="predicted"/>
<dbReference type="InParanoid" id="S8FLA9"/>
<gene>
    <name evidence="3" type="ORF">FOMPIDRAFT_1059402</name>
</gene>
<dbReference type="HOGENOM" id="CLU_019851_0_0_1"/>
<evidence type="ECO:0000256" key="1">
    <source>
        <dbReference type="SAM" id="SignalP"/>
    </source>
</evidence>
<evidence type="ECO:0000313" key="4">
    <source>
        <dbReference type="Proteomes" id="UP000015241"/>
    </source>
</evidence>
<keyword evidence="1" id="KW-0732">Signal</keyword>
<dbReference type="STRING" id="743788.S8FLA9"/>
<protein>
    <recommendedName>
        <fullName evidence="2">Tail specific protease domain-containing protein</fullName>
    </recommendedName>
</protein>
<dbReference type="Proteomes" id="UP000015241">
    <property type="component" value="Unassembled WGS sequence"/>
</dbReference>
<evidence type="ECO:0000313" key="3">
    <source>
        <dbReference type="EMBL" id="EPT02146.1"/>
    </source>
</evidence>
<evidence type="ECO:0000259" key="2">
    <source>
        <dbReference type="Pfam" id="PF03572"/>
    </source>
</evidence>
<dbReference type="InterPro" id="IPR005151">
    <property type="entry name" value="Tail-specific_protease"/>
</dbReference>
<dbReference type="Pfam" id="PF03572">
    <property type="entry name" value="Peptidase_S41"/>
    <property type="match status" value="1"/>
</dbReference>
<dbReference type="OrthoDB" id="27214at2759"/>
<feature type="signal peptide" evidence="1">
    <location>
        <begin position="1"/>
        <end position="23"/>
    </location>
</feature>
<organism evidence="3 4">
    <name type="scientific">Fomitopsis schrenkii</name>
    <name type="common">Brown rot fungus</name>
    <dbReference type="NCBI Taxonomy" id="2126942"/>
    <lineage>
        <taxon>Eukaryota</taxon>
        <taxon>Fungi</taxon>
        <taxon>Dikarya</taxon>
        <taxon>Basidiomycota</taxon>
        <taxon>Agaricomycotina</taxon>
        <taxon>Agaricomycetes</taxon>
        <taxon>Polyporales</taxon>
        <taxon>Fomitopsis</taxon>
    </lineage>
</organism>
<dbReference type="PANTHER" id="PTHR37049">
    <property type="entry name" value="PEPTIDASE S41 FAMILY PROTEIN"/>
    <property type="match status" value="1"/>
</dbReference>
<dbReference type="EMBL" id="KE504137">
    <property type="protein sequence ID" value="EPT02146.1"/>
    <property type="molecule type" value="Genomic_DNA"/>
</dbReference>
<dbReference type="GO" id="GO:0008236">
    <property type="term" value="F:serine-type peptidase activity"/>
    <property type="evidence" value="ECO:0007669"/>
    <property type="project" value="InterPro"/>
</dbReference>
<dbReference type="AlphaFoldDB" id="S8FLA9"/>
<feature type="chain" id="PRO_5004551527" description="Tail specific protease domain-containing protein" evidence="1">
    <location>
        <begin position="24"/>
        <end position="686"/>
    </location>
</feature>
<feature type="domain" description="Tail specific protease" evidence="2">
    <location>
        <begin position="398"/>
        <end position="586"/>
    </location>
</feature>
<keyword evidence="4" id="KW-1185">Reference proteome</keyword>
<dbReference type="InterPro" id="IPR052766">
    <property type="entry name" value="S41A_metabolite_peptidase"/>
</dbReference>
<accession>S8FLA9</accession>
<dbReference type="PANTHER" id="PTHR37049:SF4">
    <property type="entry name" value="RHODANESE DOMAIN-CONTAINING PROTEIN"/>
    <property type="match status" value="1"/>
</dbReference>
<reference evidence="3 4" key="1">
    <citation type="journal article" date="2012" name="Science">
        <title>The Paleozoic origin of enzymatic lignin decomposition reconstructed from 31 fungal genomes.</title>
        <authorList>
            <person name="Floudas D."/>
            <person name="Binder M."/>
            <person name="Riley R."/>
            <person name="Barry K."/>
            <person name="Blanchette R.A."/>
            <person name="Henrissat B."/>
            <person name="Martinez A.T."/>
            <person name="Otillar R."/>
            <person name="Spatafora J.W."/>
            <person name="Yadav J.S."/>
            <person name="Aerts A."/>
            <person name="Benoit I."/>
            <person name="Boyd A."/>
            <person name="Carlson A."/>
            <person name="Copeland A."/>
            <person name="Coutinho P.M."/>
            <person name="de Vries R.P."/>
            <person name="Ferreira P."/>
            <person name="Findley K."/>
            <person name="Foster B."/>
            <person name="Gaskell J."/>
            <person name="Glotzer D."/>
            <person name="Gorecki P."/>
            <person name="Heitman J."/>
            <person name="Hesse C."/>
            <person name="Hori C."/>
            <person name="Igarashi K."/>
            <person name="Jurgens J.A."/>
            <person name="Kallen N."/>
            <person name="Kersten P."/>
            <person name="Kohler A."/>
            <person name="Kuees U."/>
            <person name="Kumar T.K.A."/>
            <person name="Kuo A."/>
            <person name="LaButti K."/>
            <person name="Larrondo L.F."/>
            <person name="Lindquist E."/>
            <person name="Ling A."/>
            <person name="Lombard V."/>
            <person name="Lucas S."/>
            <person name="Lundell T."/>
            <person name="Martin R."/>
            <person name="McLaughlin D.J."/>
            <person name="Morgenstern I."/>
            <person name="Morin E."/>
            <person name="Murat C."/>
            <person name="Nagy L.G."/>
            <person name="Nolan M."/>
            <person name="Ohm R.A."/>
            <person name="Patyshakuliyeva A."/>
            <person name="Rokas A."/>
            <person name="Ruiz-Duenas F.J."/>
            <person name="Sabat G."/>
            <person name="Salamov A."/>
            <person name="Samejima M."/>
            <person name="Schmutz J."/>
            <person name="Slot J.C."/>
            <person name="St John F."/>
            <person name="Stenlid J."/>
            <person name="Sun H."/>
            <person name="Sun S."/>
            <person name="Syed K."/>
            <person name="Tsang A."/>
            <person name="Wiebenga A."/>
            <person name="Young D."/>
            <person name="Pisabarro A."/>
            <person name="Eastwood D.C."/>
            <person name="Martin F."/>
            <person name="Cullen D."/>
            <person name="Grigoriev I.V."/>
            <person name="Hibbett D.S."/>
        </authorList>
    </citation>
    <scope>NUCLEOTIDE SEQUENCE</scope>
    <source>
        <strain evidence="4">FP-58527</strain>
    </source>
</reference>
<name>S8FLA9_FOMSC</name>
<dbReference type="Gene3D" id="3.90.226.10">
    <property type="entry name" value="2-enoyl-CoA Hydratase, Chain A, domain 1"/>
    <property type="match status" value="1"/>
</dbReference>
<dbReference type="SUPFAM" id="SSF52096">
    <property type="entry name" value="ClpP/crotonase"/>
    <property type="match status" value="1"/>
</dbReference>
<dbReference type="InterPro" id="IPR029045">
    <property type="entry name" value="ClpP/crotonase-like_dom_sf"/>
</dbReference>